<feature type="transmembrane region" description="Helical" evidence="6">
    <location>
        <begin position="214"/>
        <end position="238"/>
    </location>
</feature>
<evidence type="ECO:0000256" key="4">
    <source>
        <dbReference type="ARBA" id="ARBA00022989"/>
    </source>
</evidence>
<reference evidence="7 8" key="1">
    <citation type="submission" date="2023-06" db="EMBL/GenBank/DDBJ databases">
        <title>Campylobacter magnum sp. nov., isolated from cecal contents of domestic pigs (Sus scrofa domesticus).</title>
        <authorList>
            <person name="Papic B."/>
            <person name="Gruntar I."/>
        </authorList>
    </citation>
    <scope>NUCLEOTIDE SEQUENCE [LARGE SCALE GENOMIC DNA]</scope>
    <source>
        <strain evidence="8">34484-21</strain>
    </source>
</reference>
<feature type="transmembrane region" description="Helical" evidence="6">
    <location>
        <begin position="425"/>
        <end position="444"/>
    </location>
</feature>
<feature type="transmembrane region" description="Helical" evidence="6">
    <location>
        <begin position="138"/>
        <end position="157"/>
    </location>
</feature>
<dbReference type="Proteomes" id="UP001171111">
    <property type="component" value="Unassembled WGS sequence"/>
</dbReference>
<feature type="transmembrane region" description="Helical" evidence="6">
    <location>
        <begin position="307"/>
        <end position="325"/>
    </location>
</feature>
<dbReference type="PANTHER" id="PTHR42948">
    <property type="entry name" value="TRANSPORTER"/>
    <property type="match status" value="1"/>
</dbReference>
<name>A0ABT8T6B2_9BACT</name>
<evidence type="ECO:0000313" key="7">
    <source>
        <dbReference type="EMBL" id="MDO2408684.1"/>
    </source>
</evidence>
<dbReference type="InterPro" id="IPR037272">
    <property type="entry name" value="SNS_sf"/>
</dbReference>
<keyword evidence="3 6" id="KW-0812">Transmembrane</keyword>
<dbReference type="RefSeq" id="WP_302243425.1">
    <property type="nucleotide sequence ID" value="NZ_JAULJQ010000001.1"/>
</dbReference>
<evidence type="ECO:0000256" key="3">
    <source>
        <dbReference type="ARBA" id="ARBA00022692"/>
    </source>
</evidence>
<evidence type="ECO:0000256" key="2">
    <source>
        <dbReference type="ARBA" id="ARBA00022448"/>
    </source>
</evidence>
<organism evidence="7 8">
    <name type="scientific">Campylobacter magnus</name>
    <dbReference type="NCBI Taxonomy" id="3026462"/>
    <lineage>
        <taxon>Bacteria</taxon>
        <taxon>Pseudomonadati</taxon>
        <taxon>Campylobacterota</taxon>
        <taxon>Epsilonproteobacteria</taxon>
        <taxon>Campylobacterales</taxon>
        <taxon>Campylobacteraceae</taxon>
        <taxon>Campylobacter</taxon>
    </lineage>
</organism>
<evidence type="ECO:0000313" key="8">
    <source>
        <dbReference type="Proteomes" id="UP001171111"/>
    </source>
</evidence>
<dbReference type="CDD" id="cd10336">
    <property type="entry name" value="SLC6sbd_Tyt1-Like"/>
    <property type="match status" value="1"/>
</dbReference>
<dbReference type="SUPFAM" id="SSF161070">
    <property type="entry name" value="SNF-like"/>
    <property type="match status" value="1"/>
</dbReference>
<dbReference type="PANTHER" id="PTHR42948:SF1">
    <property type="entry name" value="TRANSPORTER"/>
    <property type="match status" value="1"/>
</dbReference>
<comment type="subcellular location">
    <subcellularLocation>
        <location evidence="1">Membrane</location>
        <topology evidence="1">Multi-pass membrane protein</topology>
    </subcellularLocation>
</comment>
<evidence type="ECO:0000256" key="1">
    <source>
        <dbReference type="ARBA" id="ARBA00004141"/>
    </source>
</evidence>
<feature type="transmembrane region" description="Helical" evidence="6">
    <location>
        <begin position="83"/>
        <end position="110"/>
    </location>
</feature>
<dbReference type="PRINTS" id="PR00176">
    <property type="entry name" value="NANEUSMPORT"/>
</dbReference>
<dbReference type="InterPro" id="IPR000175">
    <property type="entry name" value="Na/ntran_symport"/>
</dbReference>
<keyword evidence="8" id="KW-1185">Reference proteome</keyword>
<feature type="transmembrane region" description="Helical" evidence="6">
    <location>
        <begin position="250"/>
        <end position="271"/>
    </location>
</feature>
<dbReference type="InterPro" id="IPR047218">
    <property type="entry name" value="YocR/YhdH-like"/>
</dbReference>
<keyword evidence="4 6" id="KW-1133">Transmembrane helix</keyword>
<feature type="transmembrane region" description="Helical" evidence="6">
    <location>
        <begin position="40"/>
        <end position="62"/>
    </location>
</feature>
<keyword evidence="2" id="KW-0813">Transport</keyword>
<proteinExistence type="predicted"/>
<sequence length="447" mass="48523">MHKKFSKLGYILAMAGSAIGLGNAWKFPTMTGNHGGFAFIFLYFVLTILIACVAFLAEAGIGRLSGKDTPKALIELAPKGQRFWGLGGFFMITALLIASFYLVVIGWILYYACLSIAGLPASTDEAGKLFDSLIKNNLTSVLSCYFAVLFITFYTVSRGIKEGIEKLNFILMPSLFILLIVILIYSFTFNSSGFSGAVSFIFTPDFSKILDPELILAAMGLALFSLSLGVGTVSTYGASLGEDTNLFKSLLYIVGLNICMGILMGLVVFSFVQVAPGASANEGPGLIFVSLASLFGELGAVGSALGFMFFISLLFAGITSAVSMIEPAVRYFEDEKGISRIKSSAILGVLVFGLGVLCVLSFYEPTKESFAIFGKSIFDILDYATSNVLMPLGVLFFSIFAGWIMPKERFYTLFLNYAPKFAVDIWYFILRFILPILVVGIGIYRLN</sequence>
<feature type="transmembrane region" description="Helical" evidence="6">
    <location>
        <begin position="169"/>
        <end position="202"/>
    </location>
</feature>
<feature type="transmembrane region" description="Helical" evidence="6">
    <location>
        <begin position="345"/>
        <end position="363"/>
    </location>
</feature>
<dbReference type="PROSITE" id="PS50267">
    <property type="entry name" value="NA_NEUROTRAN_SYMP_3"/>
    <property type="match status" value="1"/>
</dbReference>
<gene>
    <name evidence="7" type="ORF">Q2362_01040</name>
</gene>
<comment type="caution">
    <text evidence="7">The sequence shown here is derived from an EMBL/GenBank/DDBJ whole genome shotgun (WGS) entry which is preliminary data.</text>
</comment>
<protein>
    <submittedName>
        <fullName evidence="7">Sodium-dependent transporter</fullName>
    </submittedName>
</protein>
<dbReference type="NCBIfam" id="NF037979">
    <property type="entry name" value="Na_transp"/>
    <property type="match status" value="1"/>
</dbReference>
<dbReference type="EMBL" id="JAULJQ010000001">
    <property type="protein sequence ID" value="MDO2408684.1"/>
    <property type="molecule type" value="Genomic_DNA"/>
</dbReference>
<evidence type="ECO:0000256" key="5">
    <source>
        <dbReference type="ARBA" id="ARBA00023136"/>
    </source>
</evidence>
<feature type="transmembrane region" description="Helical" evidence="6">
    <location>
        <begin position="384"/>
        <end position="405"/>
    </location>
</feature>
<keyword evidence="5 6" id="KW-0472">Membrane</keyword>
<evidence type="ECO:0000256" key="6">
    <source>
        <dbReference type="SAM" id="Phobius"/>
    </source>
</evidence>
<dbReference type="Pfam" id="PF00209">
    <property type="entry name" value="SNF"/>
    <property type="match status" value="2"/>
</dbReference>
<accession>A0ABT8T6B2</accession>